<evidence type="ECO:0000313" key="1">
    <source>
        <dbReference type="EMBL" id="ETI20285.1"/>
    </source>
</evidence>
<dbReference type="VEuPathDB" id="FungiDB:G647_08319"/>
<dbReference type="GeneID" id="19986812"/>
<dbReference type="HOGENOM" id="CLU_000288_138_0_1"/>
<proteinExistence type="predicted"/>
<dbReference type="PANTHER" id="PTHR10622">
    <property type="entry name" value="HET DOMAIN-CONTAINING PROTEIN"/>
    <property type="match status" value="1"/>
</dbReference>
<evidence type="ECO:0008006" key="3">
    <source>
        <dbReference type="Google" id="ProtNLM"/>
    </source>
</evidence>
<sequence>MRLLNTTTHDLTKFHAQIPPYAILSHTWADDEVAYIDRQYLKDAAELKAYQKPFGFYIEEARHGFEWLTEAINSMFRWYQNAAVCYVYLSDFVASADSDFTTSGGRSRWFGRAWTLQELLAPKNMVFYDCHWNDIGTKVSLAATIASITGIDRKLLTGEARLNEYSVAQKMTWASLRQATRIEDMAYSLLGVRLQEEIIKTNNDQSIFAWRIGALSDQSLSRGILASLPSDFRGSGMVVRVQSRHPMPSAAYALADECLAVDLPIFQGLGQETFLGVLYCHFIDYPDTRLAILLQQVSYSPQDVPNSTSQTAPIFGSKGSDKRLHCRRVAQDTLQVVQMEALAKWPSMPLTVSPVWQSPEDPSAPKTRFPVIDVSIEREMGKSGFFLLRTSTLFTEDMTDRLFSYIFSNSIAESIGEQFILRADPGV</sequence>
<dbReference type="AlphaFoldDB" id="V9D057"/>
<gene>
    <name evidence="1" type="ORF">G647_08319</name>
</gene>
<protein>
    <recommendedName>
        <fullName evidence="3">Heterokaryon incompatibility domain-containing protein</fullName>
    </recommendedName>
</protein>
<dbReference type="EMBL" id="KB822708">
    <property type="protein sequence ID" value="ETI20285.1"/>
    <property type="molecule type" value="Genomic_DNA"/>
</dbReference>
<name>V9D057_9EURO</name>
<dbReference type="Proteomes" id="UP000030678">
    <property type="component" value="Unassembled WGS sequence"/>
</dbReference>
<dbReference type="RefSeq" id="XP_008730853.1">
    <property type="nucleotide sequence ID" value="XM_008732631.1"/>
</dbReference>
<dbReference type="PANTHER" id="PTHR10622:SF10">
    <property type="entry name" value="HET DOMAIN-CONTAINING PROTEIN"/>
    <property type="match status" value="1"/>
</dbReference>
<accession>V9D057</accession>
<evidence type="ECO:0000313" key="2">
    <source>
        <dbReference type="Proteomes" id="UP000030678"/>
    </source>
</evidence>
<reference evidence="1 2" key="1">
    <citation type="submission" date="2013-03" db="EMBL/GenBank/DDBJ databases">
        <title>The Genome Sequence of Cladophialophora carrionii CBS 160.54.</title>
        <authorList>
            <consortium name="The Broad Institute Genomics Platform"/>
            <person name="Cuomo C."/>
            <person name="de Hoog S."/>
            <person name="Gorbushina A."/>
            <person name="Walker B."/>
            <person name="Young S.K."/>
            <person name="Zeng Q."/>
            <person name="Gargeya S."/>
            <person name="Fitzgerald M."/>
            <person name="Haas B."/>
            <person name="Abouelleil A."/>
            <person name="Allen A.W."/>
            <person name="Alvarado L."/>
            <person name="Arachchi H.M."/>
            <person name="Berlin A.M."/>
            <person name="Chapman S.B."/>
            <person name="Gainer-Dewar J."/>
            <person name="Goldberg J."/>
            <person name="Griggs A."/>
            <person name="Gujja S."/>
            <person name="Hansen M."/>
            <person name="Howarth C."/>
            <person name="Imamovic A."/>
            <person name="Ireland A."/>
            <person name="Larimer J."/>
            <person name="McCowan C."/>
            <person name="Murphy C."/>
            <person name="Pearson M."/>
            <person name="Poon T.W."/>
            <person name="Priest M."/>
            <person name="Roberts A."/>
            <person name="Saif S."/>
            <person name="Shea T."/>
            <person name="Sisk P."/>
            <person name="Sykes S."/>
            <person name="Wortman J."/>
            <person name="Nusbaum C."/>
            <person name="Birren B."/>
        </authorList>
    </citation>
    <scope>NUCLEOTIDE SEQUENCE [LARGE SCALE GENOMIC DNA]</scope>
    <source>
        <strain evidence="1 2">CBS 160.54</strain>
    </source>
</reference>
<organism evidence="1 2">
    <name type="scientific">Cladophialophora carrionii CBS 160.54</name>
    <dbReference type="NCBI Taxonomy" id="1279043"/>
    <lineage>
        <taxon>Eukaryota</taxon>
        <taxon>Fungi</taxon>
        <taxon>Dikarya</taxon>
        <taxon>Ascomycota</taxon>
        <taxon>Pezizomycotina</taxon>
        <taxon>Eurotiomycetes</taxon>
        <taxon>Chaetothyriomycetidae</taxon>
        <taxon>Chaetothyriales</taxon>
        <taxon>Herpotrichiellaceae</taxon>
        <taxon>Cladophialophora</taxon>
    </lineage>
</organism>